<name>A0A0R3N0E9_9BRAD</name>
<organism evidence="2 3">
    <name type="scientific">Bradyrhizobium retamae</name>
    <dbReference type="NCBI Taxonomy" id="1300035"/>
    <lineage>
        <taxon>Bacteria</taxon>
        <taxon>Pseudomonadati</taxon>
        <taxon>Pseudomonadota</taxon>
        <taxon>Alphaproteobacteria</taxon>
        <taxon>Hyphomicrobiales</taxon>
        <taxon>Nitrobacteraceae</taxon>
        <taxon>Bradyrhizobium</taxon>
    </lineage>
</organism>
<evidence type="ECO:0000256" key="1">
    <source>
        <dbReference type="SAM" id="Phobius"/>
    </source>
</evidence>
<evidence type="ECO:0000313" key="3">
    <source>
        <dbReference type="Proteomes" id="UP000052023"/>
    </source>
</evidence>
<gene>
    <name evidence="2" type="ORF">CQ13_26945</name>
</gene>
<sequence length="68" mass="8205">MRYAISAFLKVRYWIRPDVRAWLDGFGALFAITLFFCLIQSAHDGIANRNRDFDAQRWWFPIYKILMM</sequence>
<reference evidence="2 3" key="1">
    <citation type="submission" date="2014-03" db="EMBL/GenBank/DDBJ databases">
        <title>Bradyrhizobium valentinum sp. nov., isolated from effective nodules of Lupinus mariae-josephae, a lupine endemic of basic-lime soils in Eastern Spain.</title>
        <authorList>
            <person name="Duran D."/>
            <person name="Rey L."/>
            <person name="Navarro A."/>
            <person name="Busquets A."/>
            <person name="Imperial J."/>
            <person name="Ruiz-Argueso T."/>
        </authorList>
    </citation>
    <scope>NUCLEOTIDE SEQUENCE [LARGE SCALE GENOMIC DNA]</scope>
    <source>
        <strain evidence="2 3">Ro19</strain>
    </source>
</reference>
<keyword evidence="1" id="KW-0472">Membrane</keyword>
<comment type="caution">
    <text evidence="2">The sequence shown here is derived from an EMBL/GenBank/DDBJ whole genome shotgun (WGS) entry which is preliminary data.</text>
</comment>
<keyword evidence="3" id="KW-1185">Reference proteome</keyword>
<evidence type="ECO:0008006" key="4">
    <source>
        <dbReference type="Google" id="ProtNLM"/>
    </source>
</evidence>
<keyword evidence="1" id="KW-1133">Transmembrane helix</keyword>
<dbReference type="EMBL" id="LLYA01000158">
    <property type="protein sequence ID" value="KRR23717.1"/>
    <property type="molecule type" value="Genomic_DNA"/>
</dbReference>
<protein>
    <recommendedName>
        <fullName evidence="4">ABC transporter permease</fullName>
    </recommendedName>
</protein>
<dbReference type="Proteomes" id="UP000052023">
    <property type="component" value="Unassembled WGS sequence"/>
</dbReference>
<evidence type="ECO:0000313" key="2">
    <source>
        <dbReference type="EMBL" id="KRR23717.1"/>
    </source>
</evidence>
<dbReference type="AlphaFoldDB" id="A0A0R3N0E9"/>
<accession>A0A0R3N0E9</accession>
<feature type="transmembrane region" description="Helical" evidence="1">
    <location>
        <begin position="21"/>
        <end position="42"/>
    </location>
</feature>
<keyword evidence="1" id="KW-0812">Transmembrane</keyword>
<proteinExistence type="predicted"/>